<evidence type="ECO:0000313" key="2">
    <source>
        <dbReference type="EMBL" id="KRN33331.1"/>
    </source>
</evidence>
<dbReference type="AlphaFoldDB" id="A0A0R2FY37"/>
<evidence type="ECO:0008006" key="4">
    <source>
        <dbReference type="Google" id="ProtNLM"/>
    </source>
</evidence>
<organism evidence="2 3">
    <name type="scientific">Weissella halotolerans DSM 20190</name>
    <dbReference type="NCBI Taxonomy" id="1123500"/>
    <lineage>
        <taxon>Bacteria</taxon>
        <taxon>Bacillati</taxon>
        <taxon>Bacillota</taxon>
        <taxon>Bacilli</taxon>
        <taxon>Lactobacillales</taxon>
        <taxon>Lactobacillaceae</taxon>
        <taxon>Weissella</taxon>
    </lineage>
</organism>
<dbReference type="PATRIC" id="fig|1123500.6.peg.127"/>
<dbReference type="Pfam" id="PF16069">
    <property type="entry name" value="DUF4811"/>
    <property type="match status" value="1"/>
</dbReference>
<dbReference type="STRING" id="1123500.GCA_000420365_00374"/>
<dbReference type="InterPro" id="IPR032083">
    <property type="entry name" value="DUF4811"/>
</dbReference>
<evidence type="ECO:0000313" key="3">
    <source>
        <dbReference type="Proteomes" id="UP000051296"/>
    </source>
</evidence>
<feature type="transmembrane region" description="Helical" evidence="1">
    <location>
        <begin position="28"/>
        <end position="48"/>
    </location>
</feature>
<comment type="caution">
    <text evidence="2">The sequence shown here is derived from an EMBL/GenBank/DDBJ whole genome shotgun (WGS) entry which is preliminary data.</text>
</comment>
<keyword evidence="1" id="KW-1133">Transmembrane helix</keyword>
<keyword evidence="1" id="KW-0812">Transmembrane</keyword>
<dbReference type="Proteomes" id="UP000051296">
    <property type="component" value="Unassembled WGS sequence"/>
</dbReference>
<dbReference type="EMBL" id="JQAX01000001">
    <property type="protein sequence ID" value="KRN33331.1"/>
    <property type="molecule type" value="Genomic_DNA"/>
</dbReference>
<accession>A0A0R2FY37</accession>
<dbReference type="InParanoid" id="A0A0R2FY37"/>
<keyword evidence="3" id="KW-1185">Reference proteome</keyword>
<keyword evidence="1" id="KW-0472">Membrane</keyword>
<evidence type="ECO:0000256" key="1">
    <source>
        <dbReference type="SAM" id="Phobius"/>
    </source>
</evidence>
<dbReference type="eggNOG" id="ENOG5033WYM">
    <property type="taxonomic scope" value="Bacteria"/>
</dbReference>
<gene>
    <name evidence="2" type="ORF">IV68_GL000129</name>
</gene>
<reference evidence="2 3" key="1">
    <citation type="journal article" date="2015" name="Genome Announc.">
        <title>Expanding the biotechnology potential of lactobacilli through comparative genomics of 213 strains and associated genera.</title>
        <authorList>
            <person name="Sun Z."/>
            <person name="Harris H.M."/>
            <person name="McCann A."/>
            <person name="Guo C."/>
            <person name="Argimon S."/>
            <person name="Zhang W."/>
            <person name="Yang X."/>
            <person name="Jeffery I.B."/>
            <person name="Cooney J.C."/>
            <person name="Kagawa T.F."/>
            <person name="Liu W."/>
            <person name="Song Y."/>
            <person name="Salvetti E."/>
            <person name="Wrobel A."/>
            <person name="Rasinkangas P."/>
            <person name="Parkhill J."/>
            <person name="Rea M.C."/>
            <person name="O'Sullivan O."/>
            <person name="Ritari J."/>
            <person name="Douillard F.P."/>
            <person name="Paul Ross R."/>
            <person name="Yang R."/>
            <person name="Briner A.E."/>
            <person name="Felis G.E."/>
            <person name="de Vos W.M."/>
            <person name="Barrangou R."/>
            <person name="Klaenhammer T.R."/>
            <person name="Caufield P.W."/>
            <person name="Cui Y."/>
            <person name="Zhang H."/>
            <person name="O'Toole P.W."/>
        </authorList>
    </citation>
    <scope>NUCLEOTIDE SEQUENCE [LARGE SCALE GENOMIC DNA]</scope>
    <source>
        <strain evidence="2 3">DSM 20190</strain>
    </source>
</reference>
<dbReference type="RefSeq" id="WP_022791175.1">
    <property type="nucleotide sequence ID" value="NZ_ATUU01000001.1"/>
</dbReference>
<proteinExistence type="predicted"/>
<dbReference type="OrthoDB" id="2300097at2"/>
<sequence>MIILLLVVFAILTFVTWMLIKEKKRRMIAGSLSFLLLSLTVAAMTLSFTHHLGMQQVSHTETQRIYTAGTKQSPAGVLLAQEIGTQSDNYVLIYRDRAQAAEPKVHFKPDQKHITQAIRKEADYRQAKVNHASVKTTTTRWAWKNDVYRLLFGIGGQGNELVKEKVEVTVPSDTWVVMSPQQAKQLAQTQAKMSPAMQAQQQAEIKQAVEAKMMHYQQVHPQVSAAQLKAQAQYETAVLTAQMMKTTLAKIK</sequence>
<protein>
    <recommendedName>
        <fullName evidence="4">DUF4811 domain-containing protein</fullName>
    </recommendedName>
</protein>
<name>A0A0R2FY37_9LACO</name>